<protein>
    <recommendedName>
        <fullName evidence="3">FXSXX-COOH protein</fullName>
    </recommendedName>
</protein>
<accession>A0A2T0S3A4</accession>
<comment type="caution">
    <text evidence="1">The sequence shown here is derived from an EMBL/GenBank/DDBJ whole genome shotgun (WGS) entry which is preliminary data.</text>
</comment>
<dbReference type="OrthoDB" id="3298550at2"/>
<evidence type="ECO:0008006" key="3">
    <source>
        <dbReference type="Google" id="ProtNLM"/>
    </source>
</evidence>
<name>A0A2T0S3A4_9ACTN</name>
<dbReference type="EMBL" id="PVZG01000009">
    <property type="protein sequence ID" value="PRY27890.1"/>
    <property type="molecule type" value="Genomic_DNA"/>
</dbReference>
<evidence type="ECO:0000313" key="2">
    <source>
        <dbReference type="Proteomes" id="UP000239209"/>
    </source>
</evidence>
<organism evidence="1 2">
    <name type="scientific">Pseudosporangium ferrugineum</name>
    <dbReference type="NCBI Taxonomy" id="439699"/>
    <lineage>
        <taxon>Bacteria</taxon>
        <taxon>Bacillati</taxon>
        <taxon>Actinomycetota</taxon>
        <taxon>Actinomycetes</taxon>
        <taxon>Micromonosporales</taxon>
        <taxon>Micromonosporaceae</taxon>
        <taxon>Pseudosporangium</taxon>
    </lineage>
</organism>
<dbReference type="Proteomes" id="UP000239209">
    <property type="component" value="Unassembled WGS sequence"/>
</dbReference>
<keyword evidence="2" id="KW-1185">Reference proteome</keyword>
<reference evidence="1 2" key="1">
    <citation type="submission" date="2018-03" db="EMBL/GenBank/DDBJ databases">
        <title>Genomic Encyclopedia of Archaeal and Bacterial Type Strains, Phase II (KMG-II): from individual species to whole genera.</title>
        <authorList>
            <person name="Goeker M."/>
        </authorList>
    </citation>
    <scope>NUCLEOTIDE SEQUENCE [LARGE SCALE GENOMIC DNA]</scope>
    <source>
        <strain evidence="1 2">DSM 45348</strain>
    </source>
</reference>
<evidence type="ECO:0000313" key="1">
    <source>
        <dbReference type="EMBL" id="PRY27890.1"/>
    </source>
</evidence>
<sequence>MDGGTSTTGATPEWRSAMIDVSGLSLTELTADADADGDPADQSPLAYCLRRLAADLAHPGEPIAGFNSAL</sequence>
<gene>
    <name evidence="1" type="ORF">CLV70_10944</name>
</gene>
<dbReference type="AlphaFoldDB" id="A0A2T0S3A4"/>
<proteinExistence type="predicted"/>
<dbReference type="RefSeq" id="WP_106128005.1">
    <property type="nucleotide sequence ID" value="NZ_PVZG01000009.1"/>
</dbReference>